<feature type="transmembrane region" description="Helical" evidence="1">
    <location>
        <begin position="12"/>
        <end position="32"/>
    </location>
</feature>
<reference evidence="2 3" key="1">
    <citation type="journal article" date="2018" name="ACS Chem. Biol.">
        <title>Ketoreductase domain dysfunction expands chemodiversity: malyngamide biosynthesis in the cyanobacterium Okeania hirsuta.</title>
        <authorList>
            <person name="Moss N.A."/>
            <person name="Leao T."/>
            <person name="Rankin M."/>
            <person name="McCullough T.M."/>
            <person name="Qu P."/>
            <person name="Korobeynikov A."/>
            <person name="Smith J.L."/>
            <person name="Gerwick L."/>
            <person name="Gerwick W.H."/>
        </authorList>
    </citation>
    <scope>NUCLEOTIDE SEQUENCE [LARGE SCALE GENOMIC DNA]</scope>
    <source>
        <strain evidence="2 3">PAB10Feb10-1</strain>
    </source>
</reference>
<sequence>METTEKKSPNIFLKMLYITLFLLVTVAIVVGVNATSDKLNLFAGTRPNNLGVYSGRLAPCPNSPNCVSSYSQDAEHGIVSLSYDSNNPETAIANLKQIIASMSRTNIVKEDKNYLYAEFTSKIMGFVDDVEFYVDEEANAIQLRSASRLGESDLGVNRERVETIRTKWNQLKTSNTMSS</sequence>
<gene>
    <name evidence="2" type="ORF">D5R40_03465</name>
</gene>
<evidence type="ECO:0000313" key="2">
    <source>
        <dbReference type="EMBL" id="RQH53553.1"/>
    </source>
</evidence>
<dbReference type="EMBL" id="RCBY01000011">
    <property type="protein sequence ID" value="RQH53553.1"/>
    <property type="molecule type" value="Genomic_DNA"/>
</dbReference>
<name>A0A3N6PTJ0_9CYAN</name>
<evidence type="ECO:0000256" key="1">
    <source>
        <dbReference type="SAM" id="Phobius"/>
    </source>
</evidence>
<evidence type="ECO:0000313" key="3">
    <source>
        <dbReference type="Proteomes" id="UP000269154"/>
    </source>
</evidence>
<keyword evidence="3" id="KW-1185">Reference proteome</keyword>
<keyword evidence="1" id="KW-0812">Transmembrane</keyword>
<dbReference type="RefSeq" id="WP_124143194.1">
    <property type="nucleotide sequence ID" value="NZ_CAWOKI010000330.1"/>
</dbReference>
<dbReference type="OrthoDB" id="9793534at2"/>
<dbReference type="Proteomes" id="UP000269154">
    <property type="component" value="Unassembled WGS sequence"/>
</dbReference>
<dbReference type="PANTHER" id="PTHR34801">
    <property type="entry name" value="EXPRESSED PROTEIN"/>
    <property type="match status" value="1"/>
</dbReference>
<keyword evidence="1" id="KW-1133">Transmembrane helix</keyword>
<dbReference type="InterPro" id="IPR010865">
    <property type="entry name" value="DUF1499"/>
</dbReference>
<accession>A0A3N6PTJ0</accession>
<keyword evidence="1" id="KW-0472">Membrane</keyword>
<dbReference type="Pfam" id="PF07386">
    <property type="entry name" value="DUF1499"/>
    <property type="match status" value="1"/>
</dbReference>
<proteinExistence type="predicted"/>
<dbReference type="AlphaFoldDB" id="A0A3N6PTJ0"/>
<comment type="caution">
    <text evidence="2">The sequence shown here is derived from an EMBL/GenBank/DDBJ whole genome shotgun (WGS) entry which is preliminary data.</text>
</comment>
<dbReference type="PANTHER" id="PTHR34801:SF6">
    <property type="entry name" value="SLL1620 PROTEIN"/>
    <property type="match status" value="1"/>
</dbReference>
<organism evidence="2 3">
    <name type="scientific">Okeania hirsuta</name>
    <dbReference type="NCBI Taxonomy" id="1458930"/>
    <lineage>
        <taxon>Bacteria</taxon>
        <taxon>Bacillati</taxon>
        <taxon>Cyanobacteriota</taxon>
        <taxon>Cyanophyceae</taxon>
        <taxon>Oscillatoriophycideae</taxon>
        <taxon>Oscillatoriales</taxon>
        <taxon>Microcoleaceae</taxon>
        <taxon>Okeania</taxon>
    </lineage>
</organism>
<protein>
    <submittedName>
        <fullName evidence="2">DUF1499 domain-containing protein</fullName>
    </submittedName>
</protein>